<evidence type="ECO:0000256" key="1">
    <source>
        <dbReference type="HAMAP-Rule" id="MF_02216"/>
    </source>
</evidence>
<dbReference type="EMBL" id="QEQK01000007">
    <property type="protein sequence ID" value="PWN55906.1"/>
    <property type="molecule type" value="Genomic_DNA"/>
</dbReference>
<comment type="pathway">
    <text evidence="1">Cofactor biosynthesis; ubiquinone biosynthesis.</text>
</comment>
<evidence type="ECO:0000313" key="2">
    <source>
        <dbReference type="EMBL" id="PWN55906.1"/>
    </source>
</evidence>
<dbReference type="GO" id="GO:0006744">
    <property type="term" value="P:ubiquinone biosynthetic process"/>
    <property type="evidence" value="ECO:0007669"/>
    <property type="project" value="UniProtKB-UniRule"/>
</dbReference>
<comment type="function">
    <text evidence="1">Required for efficient ubiquinone (coenzyme Q) biosynthesis. UbiK is probably an accessory factor of Ubi enzymes and facilitates ubiquinone biosynthesis by acting as an assembly factor, a targeting factor, or both.</text>
</comment>
<dbReference type="InterPro" id="IPR007475">
    <property type="entry name" value="UbiK"/>
</dbReference>
<dbReference type="Pfam" id="PF04380">
    <property type="entry name" value="BMFP"/>
    <property type="match status" value="1"/>
</dbReference>
<dbReference type="PANTHER" id="PTHR38040:SF1">
    <property type="entry name" value="UBIQUINONE BIOSYNTHESIS ACCESSORY FACTOR UBIK"/>
    <property type="match status" value="1"/>
</dbReference>
<comment type="caution">
    <text evidence="2">The sequence shown here is derived from an EMBL/GenBank/DDBJ whole genome shotgun (WGS) entry which is preliminary data.</text>
</comment>
<dbReference type="Proteomes" id="UP000251800">
    <property type="component" value="Unassembled WGS sequence"/>
</dbReference>
<dbReference type="OrthoDB" id="5297354at2"/>
<comment type="subcellular location">
    <subcellularLocation>
        <location evidence="1">Cytoplasm</location>
    </subcellularLocation>
</comment>
<dbReference type="GO" id="GO:0005829">
    <property type="term" value="C:cytosol"/>
    <property type="evidence" value="ECO:0007669"/>
    <property type="project" value="TreeGrafter"/>
</dbReference>
<keyword evidence="1" id="KW-0963">Cytoplasm</keyword>
<keyword evidence="1" id="KW-0831">Ubiquinone biosynthesis</keyword>
<dbReference type="HAMAP" id="MF_02216">
    <property type="entry name" value="UbiK"/>
    <property type="match status" value="1"/>
</dbReference>
<gene>
    <name evidence="1" type="primary">ubiK</name>
    <name evidence="2" type="ORF">DEH80_08750</name>
</gene>
<dbReference type="AlphaFoldDB" id="A0A363UKE8"/>
<accession>A0A363UKE8</accession>
<sequence length="86" mass="9856">MPPLDTRQIDEIAQRLAMTLPPGLKSLRNELADNFRAILQNQLERLDLVSRDQFEAQAALLSRTSARLKSLESRVEELEAQQRQRG</sequence>
<evidence type="ECO:0000313" key="3">
    <source>
        <dbReference type="Proteomes" id="UP000251800"/>
    </source>
</evidence>
<dbReference type="UniPathway" id="UPA00232"/>
<comment type="similarity">
    <text evidence="1">Belongs to the UbiK family.</text>
</comment>
<reference evidence="2 3" key="1">
    <citation type="submission" date="2018-05" db="EMBL/GenBank/DDBJ databases">
        <title>Abyssibacter profundi OUC007T gen. nov., sp. nov, a marine bacterium isolated from seawater of the Mariana Trench.</title>
        <authorList>
            <person name="Zhou S."/>
        </authorList>
    </citation>
    <scope>NUCLEOTIDE SEQUENCE [LARGE SCALE GENOMIC DNA]</scope>
    <source>
        <strain evidence="2 3">OUC007</strain>
    </source>
</reference>
<proteinExistence type="inferred from homology"/>
<dbReference type="PANTHER" id="PTHR38040">
    <property type="entry name" value="UBIQUINONE BIOSYNTHESIS ACCESSORY FACTOR UBIK"/>
    <property type="match status" value="1"/>
</dbReference>
<name>A0A363UKE8_9GAMM</name>
<organism evidence="2 3">
    <name type="scientific">Abyssibacter profundi</name>
    <dbReference type="NCBI Taxonomy" id="2182787"/>
    <lineage>
        <taxon>Bacteria</taxon>
        <taxon>Pseudomonadati</taxon>
        <taxon>Pseudomonadota</taxon>
        <taxon>Gammaproteobacteria</taxon>
        <taxon>Chromatiales</taxon>
        <taxon>Oceanococcaceae</taxon>
        <taxon>Abyssibacter</taxon>
    </lineage>
</organism>
<protein>
    <recommendedName>
        <fullName evidence="1">Ubiquinone biosynthesis accessory factor UbiK</fullName>
    </recommendedName>
</protein>
<keyword evidence="3" id="KW-1185">Reference proteome</keyword>